<comment type="caution">
    <text evidence="1">The sequence shown here is derived from an EMBL/GenBank/DDBJ whole genome shotgun (WGS) entry which is preliminary data.</text>
</comment>
<name>A0A841L2W6_9FIRM</name>
<evidence type="ECO:0000313" key="1">
    <source>
        <dbReference type="EMBL" id="MBB6218978.1"/>
    </source>
</evidence>
<gene>
    <name evidence="1" type="ORF">HNQ80_005156</name>
</gene>
<accession>A0A841L2W6</accession>
<dbReference type="Proteomes" id="UP000579281">
    <property type="component" value="Unassembled WGS sequence"/>
</dbReference>
<proteinExistence type="predicted"/>
<sequence>MNFEDLELKIEDDVLSFLSSPSFEEEIETARDYFYSFVGQGEMNSELHLDFNSWLMYDYKLKDGQSFLEKYYIVSLGALPKEEADFIHQLLDTYLSIYEVVEAQNGYVKIKDIFSKEIYSVPHENIRDIQDKELVMGRIVGIGDQYWLAGNKQYIPGVFKITIERSMLEGFEDFKKKNRYTSWKSYLKGHSEVLHKHLGIIEELTIQNDKEGDDLYYVWQSVYLIQDTRNIKKVLLAHKEIMLDDEDRGTLYFKMMRNKRILCEMVLKNNRLELECTSEEDRNKAKEIIEMILGENGKHFKDEILTMDDLV</sequence>
<organism evidence="1 2">
    <name type="scientific">Anaerosolibacter carboniphilus</name>
    <dbReference type="NCBI Taxonomy" id="1417629"/>
    <lineage>
        <taxon>Bacteria</taxon>
        <taxon>Bacillati</taxon>
        <taxon>Bacillota</taxon>
        <taxon>Clostridia</taxon>
        <taxon>Peptostreptococcales</taxon>
        <taxon>Thermotaleaceae</taxon>
        <taxon>Anaerosolibacter</taxon>
    </lineage>
</organism>
<reference evidence="1 2" key="1">
    <citation type="submission" date="2020-08" db="EMBL/GenBank/DDBJ databases">
        <title>Genomic Encyclopedia of Type Strains, Phase IV (KMG-IV): sequencing the most valuable type-strain genomes for metagenomic binning, comparative biology and taxonomic classification.</title>
        <authorList>
            <person name="Goeker M."/>
        </authorList>
    </citation>
    <scope>NUCLEOTIDE SEQUENCE [LARGE SCALE GENOMIC DNA]</scope>
    <source>
        <strain evidence="1 2">DSM 103526</strain>
    </source>
</reference>
<dbReference type="AlphaFoldDB" id="A0A841L2W6"/>
<dbReference type="RefSeq" id="WP_184313948.1">
    <property type="nucleotide sequence ID" value="NZ_JACHEN010000059.1"/>
</dbReference>
<protein>
    <submittedName>
        <fullName evidence="1">Uncharacterized protein</fullName>
    </submittedName>
</protein>
<dbReference type="EMBL" id="JACHEN010000059">
    <property type="protein sequence ID" value="MBB6218978.1"/>
    <property type="molecule type" value="Genomic_DNA"/>
</dbReference>
<keyword evidence="2" id="KW-1185">Reference proteome</keyword>
<evidence type="ECO:0000313" key="2">
    <source>
        <dbReference type="Proteomes" id="UP000579281"/>
    </source>
</evidence>